<reference evidence="1 2" key="1">
    <citation type="submission" date="2021-06" db="EMBL/GenBank/DDBJ databases">
        <title>Caerostris extrusa draft genome.</title>
        <authorList>
            <person name="Kono N."/>
            <person name="Arakawa K."/>
        </authorList>
    </citation>
    <scope>NUCLEOTIDE SEQUENCE [LARGE SCALE GENOMIC DNA]</scope>
</reference>
<organism evidence="1 2">
    <name type="scientific">Caerostris extrusa</name>
    <name type="common">Bark spider</name>
    <name type="synonym">Caerostris bankana</name>
    <dbReference type="NCBI Taxonomy" id="172846"/>
    <lineage>
        <taxon>Eukaryota</taxon>
        <taxon>Metazoa</taxon>
        <taxon>Ecdysozoa</taxon>
        <taxon>Arthropoda</taxon>
        <taxon>Chelicerata</taxon>
        <taxon>Arachnida</taxon>
        <taxon>Araneae</taxon>
        <taxon>Araneomorphae</taxon>
        <taxon>Entelegynae</taxon>
        <taxon>Araneoidea</taxon>
        <taxon>Araneidae</taxon>
        <taxon>Caerostris</taxon>
    </lineage>
</organism>
<name>A0AAV4M7G5_CAEEX</name>
<dbReference type="EMBL" id="BPLR01001916">
    <property type="protein sequence ID" value="GIX67984.1"/>
    <property type="molecule type" value="Genomic_DNA"/>
</dbReference>
<comment type="caution">
    <text evidence="1">The sequence shown here is derived from an EMBL/GenBank/DDBJ whole genome shotgun (WGS) entry which is preliminary data.</text>
</comment>
<keyword evidence="2" id="KW-1185">Reference proteome</keyword>
<gene>
    <name evidence="1" type="ORF">CEXT_657081</name>
</gene>
<dbReference type="AlphaFoldDB" id="A0AAV4M7G5"/>
<accession>A0AAV4M7G5</accession>
<protein>
    <submittedName>
        <fullName evidence="1">Uncharacterized protein</fullName>
    </submittedName>
</protein>
<evidence type="ECO:0000313" key="1">
    <source>
        <dbReference type="EMBL" id="GIX67984.1"/>
    </source>
</evidence>
<evidence type="ECO:0000313" key="2">
    <source>
        <dbReference type="Proteomes" id="UP001054945"/>
    </source>
</evidence>
<dbReference type="Proteomes" id="UP001054945">
    <property type="component" value="Unassembled WGS sequence"/>
</dbReference>
<proteinExistence type="predicted"/>
<sequence>MPLTSAAAVNCQWNGNCLLCEGYRRAENLERHPSFYLILDYISELQFEGLFQTRAFSSTRKGPEHCQSKRVMASHEHPSSNGPISRSLLTLLSLQACHPDRLHPYLWPFSLSVLAPRD</sequence>